<dbReference type="Proteomes" id="UP000254235">
    <property type="component" value="Unassembled WGS sequence"/>
</dbReference>
<evidence type="ECO:0000313" key="3">
    <source>
        <dbReference type="Proteomes" id="UP000254235"/>
    </source>
</evidence>
<dbReference type="OrthoDB" id="1081200at2"/>
<evidence type="ECO:0000313" key="2">
    <source>
        <dbReference type="EMBL" id="SUC12910.1"/>
    </source>
</evidence>
<protein>
    <recommendedName>
        <fullName evidence="4">Peptidase</fullName>
    </recommendedName>
</protein>
<feature type="chain" id="PRO_5016606464" description="Peptidase" evidence="1">
    <location>
        <begin position="25"/>
        <end position="271"/>
    </location>
</feature>
<sequence>MKKRTLLSFMLVIMATMWTTAIKAQEYYDLTIALVQVTSRNCNDLSFITGVSGTVKYDNATKTLTLKNASIKVDKYKNAISSKIDGLTIKVIGDNYLCSENNSTILYEGAVTITGGGSLEAESQKNCAIYANKSNLTIDDCNVKVKSSEYGIAGYNGTTEKLVIKNANVTAEGTEKGSICDFASLSLIGCKISEPSGAAFDEDMHCIALDGEKVTDKVVIVKDATAIETPVAHTNNTQQSIYTLSGVRLSNNLNKLPKGIYIVNGKKVVKQ</sequence>
<gene>
    <name evidence="2" type="ORF">NCTC13043_01529</name>
</gene>
<reference evidence="2 3" key="1">
    <citation type="submission" date="2018-06" db="EMBL/GenBank/DDBJ databases">
        <authorList>
            <consortium name="Pathogen Informatics"/>
            <person name="Doyle S."/>
        </authorList>
    </citation>
    <scope>NUCLEOTIDE SEQUENCE [LARGE SCALE GENOMIC DNA]</scope>
    <source>
        <strain evidence="2 3">NCTC13043</strain>
    </source>
</reference>
<dbReference type="EMBL" id="UGTP01000001">
    <property type="protein sequence ID" value="SUC12910.1"/>
    <property type="molecule type" value="Genomic_DNA"/>
</dbReference>
<dbReference type="GeneID" id="78571209"/>
<dbReference type="RefSeq" id="WP_115083567.1">
    <property type="nucleotide sequence ID" value="NZ_CAKAQN010000035.1"/>
</dbReference>
<organism evidence="2 3">
    <name type="scientific">Prevotella pallens</name>
    <dbReference type="NCBI Taxonomy" id="60133"/>
    <lineage>
        <taxon>Bacteria</taxon>
        <taxon>Pseudomonadati</taxon>
        <taxon>Bacteroidota</taxon>
        <taxon>Bacteroidia</taxon>
        <taxon>Bacteroidales</taxon>
        <taxon>Prevotellaceae</taxon>
        <taxon>Prevotella</taxon>
    </lineage>
</organism>
<evidence type="ECO:0000256" key="1">
    <source>
        <dbReference type="SAM" id="SignalP"/>
    </source>
</evidence>
<evidence type="ECO:0008006" key="4">
    <source>
        <dbReference type="Google" id="ProtNLM"/>
    </source>
</evidence>
<name>A0A379F2P9_9BACT</name>
<dbReference type="AlphaFoldDB" id="A0A379F2P9"/>
<proteinExistence type="predicted"/>
<feature type="signal peptide" evidence="1">
    <location>
        <begin position="1"/>
        <end position="24"/>
    </location>
</feature>
<accession>A0A379F2P9</accession>
<keyword evidence="1" id="KW-0732">Signal</keyword>